<keyword evidence="3" id="KW-1185">Reference proteome</keyword>
<feature type="region of interest" description="Disordered" evidence="1">
    <location>
        <begin position="1"/>
        <end position="49"/>
    </location>
</feature>
<protein>
    <submittedName>
        <fullName evidence="2">Uncharacterized protein</fullName>
    </submittedName>
</protein>
<reference evidence="2" key="1">
    <citation type="journal article" date="2020" name="Phytopathology">
        <title>Genome Sequence Resources of Colletotrichum truncatum, C. plurivorum, C. musicola, and C. sojae: Four Species Pathogenic to Soybean (Glycine max).</title>
        <authorList>
            <person name="Rogerio F."/>
            <person name="Boufleur T.R."/>
            <person name="Ciampi-Guillardi M."/>
            <person name="Sukno S.A."/>
            <person name="Thon M.R."/>
            <person name="Massola Junior N.S."/>
            <person name="Baroncelli R."/>
        </authorList>
    </citation>
    <scope>NUCLEOTIDE SEQUENCE</scope>
    <source>
        <strain evidence="2">LFN0074</strain>
    </source>
</reference>
<proteinExistence type="predicted"/>
<sequence length="71" mass="7836">MPKASPAPLTRPRRGRGRRHQGKARRGPGMRTARDGQRHSDAKPRAPVHTLRAARRALAAKQASRLRVVDG</sequence>
<evidence type="ECO:0000313" key="3">
    <source>
        <dbReference type="Proteomes" id="UP000639643"/>
    </source>
</evidence>
<evidence type="ECO:0000313" key="2">
    <source>
        <dbReference type="EMBL" id="KAF6835874.1"/>
    </source>
</evidence>
<gene>
    <name evidence="2" type="ORF">CMUS01_05621</name>
</gene>
<dbReference type="Proteomes" id="UP000639643">
    <property type="component" value="Unassembled WGS sequence"/>
</dbReference>
<dbReference type="EMBL" id="WIGM01000169">
    <property type="protein sequence ID" value="KAF6835874.1"/>
    <property type="molecule type" value="Genomic_DNA"/>
</dbReference>
<feature type="compositionally biased region" description="Basic and acidic residues" evidence="1">
    <location>
        <begin position="32"/>
        <end position="44"/>
    </location>
</feature>
<dbReference type="AlphaFoldDB" id="A0A8H6KQI9"/>
<organism evidence="2 3">
    <name type="scientific">Colletotrichum musicola</name>
    <dbReference type="NCBI Taxonomy" id="2175873"/>
    <lineage>
        <taxon>Eukaryota</taxon>
        <taxon>Fungi</taxon>
        <taxon>Dikarya</taxon>
        <taxon>Ascomycota</taxon>
        <taxon>Pezizomycotina</taxon>
        <taxon>Sordariomycetes</taxon>
        <taxon>Hypocreomycetidae</taxon>
        <taxon>Glomerellales</taxon>
        <taxon>Glomerellaceae</taxon>
        <taxon>Colletotrichum</taxon>
        <taxon>Colletotrichum orchidearum species complex</taxon>
    </lineage>
</organism>
<name>A0A8H6KQI9_9PEZI</name>
<comment type="caution">
    <text evidence="2">The sequence shown here is derived from an EMBL/GenBank/DDBJ whole genome shotgun (WGS) entry which is preliminary data.</text>
</comment>
<evidence type="ECO:0000256" key="1">
    <source>
        <dbReference type="SAM" id="MobiDB-lite"/>
    </source>
</evidence>
<feature type="compositionally biased region" description="Basic residues" evidence="1">
    <location>
        <begin position="11"/>
        <end position="28"/>
    </location>
</feature>
<accession>A0A8H6KQI9</accession>